<dbReference type="InterPro" id="IPR000276">
    <property type="entry name" value="GPCR_Rhodpsn"/>
</dbReference>
<evidence type="ECO:0000256" key="9">
    <source>
        <dbReference type="RuleBase" id="RU000688"/>
    </source>
</evidence>
<keyword evidence="13" id="KW-1185">Reference proteome</keyword>
<dbReference type="EMBL" id="JAOPHQ010003742">
    <property type="protein sequence ID" value="KAK0141767.1"/>
    <property type="molecule type" value="Genomic_DNA"/>
</dbReference>
<dbReference type="GO" id="GO:0005886">
    <property type="term" value="C:plasma membrane"/>
    <property type="evidence" value="ECO:0007669"/>
    <property type="project" value="TreeGrafter"/>
</dbReference>
<feature type="transmembrane region" description="Helical" evidence="10">
    <location>
        <begin position="66"/>
        <end position="87"/>
    </location>
</feature>
<name>A0AA47MKM2_MERPO</name>
<feature type="domain" description="G-protein coupled receptors family 1 profile" evidence="11">
    <location>
        <begin position="45"/>
        <end position="299"/>
    </location>
</feature>
<dbReference type="Pfam" id="PF00001">
    <property type="entry name" value="7tm_1"/>
    <property type="match status" value="1"/>
</dbReference>
<evidence type="ECO:0000256" key="6">
    <source>
        <dbReference type="ARBA" id="ARBA00023157"/>
    </source>
</evidence>
<dbReference type="PROSITE" id="PS50262">
    <property type="entry name" value="G_PROTEIN_RECEP_F1_2"/>
    <property type="match status" value="1"/>
</dbReference>
<dbReference type="AlphaFoldDB" id="A0AA47MKM2"/>
<comment type="subcellular location">
    <subcellularLocation>
        <location evidence="1">Membrane</location>
        <topology evidence="1">Multi-pass membrane protein</topology>
    </subcellularLocation>
</comment>
<keyword evidence="4 9" id="KW-0297">G-protein coupled receptor</keyword>
<protein>
    <submittedName>
        <fullName evidence="12">Galanin receptor type 2</fullName>
    </submittedName>
</protein>
<keyword evidence="3 10" id="KW-1133">Transmembrane helix</keyword>
<evidence type="ECO:0000256" key="2">
    <source>
        <dbReference type="ARBA" id="ARBA00022692"/>
    </source>
</evidence>
<dbReference type="PANTHER" id="PTHR45695">
    <property type="entry name" value="LEUCOKININ RECEPTOR-RELATED"/>
    <property type="match status" value="1"/>
</dbReference>
<feature type="transmembrane region" description="Helical" evidence="10">
    <location>
        <begin position="243"/>
        <end position="268"/>
    </location>
</feature>
<dbReference type="Gene3D" id="1.20.1070.10">
    <property type="entry name" value="Rhodopsin 7-helix transmembrane proteins"/>
    <property type="match status" value="1"/>
</dbReference>
<accession>A0AA47MKM2</accession>
<dbReference type="PRINTS" id="PR00237">
    <property type="entry name" value="GPCRRHODOPSN"/>
</dbReference>
<evidence type="ECO:0000256" key="7">
    <source>
        <dbReference type="ARBA" id="ARBA00023170"/>
    </source>
</evidence>
<comment type="caution">
    <text evidence="12">The sequence shown here is derived from an EMBL/GenBank/DDBJ whole genome shotgun (WGS) entry which is preliminary data.</text>
</comment>
<dbReference type="Proteomes" id="UP001174136">
    <property type="component" value="Unassembled WGS sequence"/>
</dbReference>
<evidence type="ECO:0000256" key="8">
    <source>
        <dbReference type="ARBA" id="ARBA00023224"/>
    </source>
</evidence>
<evidence type="ECO:0000256" key="5">
    <source>
        <dbReference type="ARBA" id="ARBA00023136"/>
    </source>
</evidence>
<proteinExistence type="inferred from homology"/>
<evidence type="ECO:0000256" key="1">
    <source>
        <dbReference type="ARBA" id="ARBA00004141"/>
    </source>
</evidence>
<dbReference type="SUPFAM" id="SSF81321">
    <property type="entry name" value="Family A G protein-coupled receptor-like"/>
    <property type="match status" value="1"/>
</dbReference>
<dbReference type="PRINTS" id="PR00663">
    <property type="entry name" value="GALANINR"/>
</dbReference>
<feature type="transmembrane region" description="Helical" evidence="10">
    <location>
        <begin position="107"/>
        <end position="125"/>
    </location>
</feature>
<sequence length="364" mass="39994">MGGYDDDANMDISPYNSTAVASPWTLETVAISLAFALMFLVGAVGNGLVLAVLLRTGKMRTETTRVFLLNLGVADLGFVLCCVPFQATVYTVDRWVFGPVLCKLVHFMIFLTMHASIFTLAAVSLDRYLAICYPLHSREMRTPKNALASVCLVWLLALVFSGPYLSYYRQVDLGGAPVCAPVWQPTPRIAMDLCTFVFGYLVPLAVLSLTYARTVRHLWTSVDPEVEDAMGECRRAKRRVTKLVVGVAALFCLCWLPHHLLILCMWFGPPFPLNRTTYALRILSHLLAYTNSCLDPVVYALVSRHFRKGFGKLYCCCSPKKRPAHSRVHTALGVHTASSAETEEPAAAAAVARGGVAPRSSLPS</sequence>
<evidence type="ECO:0000256" key="10">
    <source>
        <dbReference type="SAM" id="Phobius"/>
    </source>
</evidence>
<dbReference type="InterPro" id="IPR017452">
    <property type="entry name" value="GPCR_Rhodpsn_7TM"/>
</dbReference>
<keyword evidence="2 9" id="KW-0812">Transmembrane</keyword>
<evidence type="ECO:0000259" key="11">
    <source>
        <dbReference type="PROSITE" id="PS50262"/>
    </source>
</evidence>
<keyword evidence="6" id="KW-1015">Disulfide bond</keyword>
<organism evidence="12 13">
    <name type="scientific">Merluccius polli</name>
    <name type="common">Benguela hake</name>
    <name type="synonym">Merluccius cadenati</name>
    <dbReference type="NCBI Taxonomy" id="89951"/>
    <lineage>
        <taxon>Eukaryota</taxon>
        <taxon>Metazoa</taxon>
        <taxon>Chordata</taxon>
        <taxon>Craniata</taxon>
        <taxon>Vertebrata</taxon>
        <taxon>Euteleostomi</taxon>
        <taxon>Actinopterygii</taxon>
        <taxon>Neopterygii</taxon>
        <taxon>Teleostei</taxon>
        <taxon>Neoteleostei</taxon>
        <taxon>Acanthomorphata</taxon>
        <taxon>Zeiogadaria</taxon>
        <taxon>Gadariae</taxon>
        <taxon>Gadiformes</taxon>
        <taxon>Gadoidei</taxon>
        <taxon>Merlucciidae</taxon>
        <taxon>Merluccius</taxon>
    </lineage>
</organism>
<comment type="similarity">
    <text evidence="9">Belongs to the G-protein coupled receptor 1 family.</text>
</comment>
<feature type="transmembrane region" description="Helical" evidence="10">
    <location>
        <begin position="29"/>
        <end position="54"/>
    </location>
</feature>
<feature type="transmembrane region" description="Helical" evidence="10">
    <location>
        <begin position="280"/>
        <end position="302"/>
    </location>
</feature>
<evidence type="ECO:0000313" key="13">
    <source>
        <dbReference type="Proteomes" id="UP001174136"/>
    </source>
</evidence>
<keyword evidence="5 10" id="KW-0472">Membrane</keyword>
<evidence type="ECO:0000256" key="3">
    <source>
        <dbReference type="ARBA" id="ARBA00022989"/>
    </source>
</evidence>
<dbReference type="GO" id="GO:0004930">
    <property type="term" value="F:G protein-coupled receptor activity"/>
    <property type="evidence" value="ECO:0007669"/>
    <property type="project" value="UniProtKB-KW"/>
</dbReference>
<keyword evidence="7 9" id="KW-0675">Receptor</keyword>
<evidence type="ECO:0000313" key="12">
    <source>
        <dbReference type="EMBL" id="KAK0141767.1"/>
    </source>
</evidence>
<dbReference type="PROSITE" id="PS00237">
    <property type="entry name" value="G_PROTEIN_RECEP_F1_1"/>
    <property type="match status" value="1"/>
</dbReference>
<feature type="transmembrane region" description="Helical" evidence="10">
    <location>
        <begin position="189"/>
        <end position="212"/>
    </location>
</feature>
<dbReference type="InterPro" id="IPR000405">
    <property type="entry name" value="Galanin_rcpt"/>
</dbReference>
<evidence type="ECO:0000256" key="4">
    <source>
        <dbReference type="ARBA" id="ARBA00023040"/>
    </source>
</evidence>
<keyword evidence="8 9" id="KW-0807">Transducer</keyword>
<reference evidence="12" key="1">
    <citation type="journal article" date="2023" name="Front. Mar. Sci.">
        <title>A new Merluccius polli reference genome to investigate the effects of global change in West African waters.</title>
        <authorList>
            <person name="Mateo J.L."/>
            <person name="Blanco-Fernandez C."/>
            <person name="Garcia-Vazquez E."/>
            <person name="Machado-Schiaffino G."/>
        </authorList>
    </citation>
    <scope>NUCLEOTIDE SEQUENCE</scope>
    <source>
        <strain evidence="12">C29</strain>
        <tissue evidence="12">Fin</tissue>
    </source>
</reference>
<gene>
    <name evidence="12" type="primary">Galr2</name>
    <name evidence="12" type="ORF">N1851_020563</name>
</gene>
<feature type="transmembrane region" description="Helical" evidence="10">
    <location>
        <begin position="146"/>
        <end position="169"/>
    </location>
</feature>
<dbReference type="PANTHER" id="PTHR45695:SF35">
    <property type="entry name" value="GALANIN RECEPTOR TYPE 2-LIKE ISOFORM X2"/>
    <property type="match status" value="1"/>
</dbReference>